<dbReference type="GO" id="GO:0016973">
    <property type="term" value="P:poly(A)+ mRNA export from nucleus"/>
    <property type="evidence" value="ECO:0007669"/>
    <property type="project" value="TreeGrafter"/>
</dbReference>
<dbReference type="Gene3D" id="1.25.40.700">
    <property type="match status" value="1"/>
</dbReference>
<dbReference type="GO" id="GO:0000972">
    <property type="term" value="P:transcription-dependent tethering of RNA polymerase II gene DNA at nuclear periphery"/>
    <property type="evidence" value="ECO:0007669"/>
    <property type="project" value="TreeGrafter"/>
</dbReference>
<comment type="similarity">
    <text evidence="2">Belongs to the nucleoporin Nup133 family.</text>
</comment>
<dbReference type="eggNOG" id="KOG4121">
    <property type="taxonomic scope" value="Eukaryota"/>
</dbReference>
<evidence type="ECO:0000313" key="11">
    <source>
        <dbReference type="EMBL" id="EGN95969.1"/>
    </source>
</evidence>
<organism evidence="12">
    <name type="scientific">Serpula lacrymans var. lacrymans (strain S7.3)</name>
    <name type="common">Dry rot fungus</name>
    <dbReference type="NCBI Taxonomy" id="936435"/>
    <lineage>
        <taxon>Eukaryota</taxon>
        <taxon>Fungi</taxon>
        <taxon>Dikarya</taxon>
        <taxon>Basidiomycota</taxon>
        <taxon>Agaricomycotina</taxon>
        <taxon>Agaricomycetes</taxon>
        <taxon>Agaricomycetidae</taxon>
        <taxon>Boletales</taxon>
        <taxon>Coniophorineae</taxon>
        <taxon>Serpulaceae</taxon>
        <taxon>Serpula</taxon>
    </lineage>
</organism>
<feature type="non-terminal residue" evidence="11">
    <location>
        <position position="1"/>
    </location>
</feature>
<name>F8Q5T1_SERL3</name>
<feature type="region of interest" description="Disordered" evidence="8">
    <location>
        <begin position="1"/>
        <end position="53"/>
    </location>
</feature>
<feature type="domain" description="Nucleoporin Nup133/Nup155-like N-terminal" evidence="10">
    <location>
        <begin position="91"/>
        <end position="358"/>
    </location>
</feature>
<reference evidence="12" key="1">
    <citation type="journal article" date="2011" name="Science">
        <title>The plant cell wall-decomposing machinery underlies the functional diversity of forest fungi.</title>
        <authorList>
            <person name="Eastwood D.C."/>
            <person name="Floudas D."/>
            <person name="Binder M."/>
            <person name="Majcherczyk A."/>
            <person name="Schneider P."/>
            <person name="Aerts A."/>
            <person name="Asiegbu F.O."/>
            <person name="Baker S.E."/>
            <person name="Barry K."/>
            <person name="Bendiksby M."/>
            <person name="Blumentritt M."/>
            <person name="Coutinho P.M."/>
            <person name="Cullen D."/>
            <person name="de Vries R.P."/>
            <person name="Gathman A."/>
            <person name="Goodell B."/>
            <person name="Henrissat B."/>
            <person name="Ihrmark K."/>
            <person name="Kauserud H."/>
            <person name="Kohler A."/>
            <person name="LaButti K."/>
            <person name="Lapidus A."/>
            <person name="Lavin J.L."/>
            <person name="Lee Y.-H."/>
            <person name="Lindquist E."/>
            <person name="Lilly W."/>
            <person name="Lucas S."/>
            <person name="Morin E."/>
            <person name="Murat C."/>
            <person name="Oguiza J.A."/>
            <person name="Park J."/>
            <person name="Pisabarro A.G."/>
            <person name="Riley R."/>
            <person name="Rosling A."/>
            <person name="Salamov A."/>
            <person name="Schmidt O."/>
            <person name="Schmutz J."/>
            <person name="Skrede I."/>
            <person name="Stenlid J."/>
            <person name="Wiebenga A."/>
            <person name="Xie X."/>
            <person name="Kuees U."/>
            <person name="Hibbett D.S."/>
            <person name="Hoffmeister D."/>
            <person name="Hoegberg N."/>
            <person name="Martin F."/>
            <person name="Grigoriev I.V."/>
            <person name="Watkinson S.C."/>
        </authorList>
    </citation>
    <scope>NUCLEOTIDE SEQUENCE [LARGE SCALE GENOMIC DNA]</scope>
    <source>
        <strain evidence="12">strain S7.3</strain>
    </source>
</reference>
<evidence type="ECO:0008006" key="13">
    <source>
        <dbReference type="Google" id="ProtNLM"/>
    </source>
</evidence>
<dbReference type="AlphaFoldDB" id="F8Q5T1"/>
<keyword evidence="6" id="KW-0811">Translocation</keyword>
<dbReference type="OrthoDB" id="103454at2759"/>
<evidence type="ECO:0000256" key="8">
    <source>
        <dbReference type="SAM" id="MobiDB-lite"/>
    </source>
</evidence>
<dbReference type="PANTHER" id="PTHR13405:SF11">
    <property type="entry name" value="NUCLEAR PORE COMPLEX PROTEIN NUP133"/>
    <property type="match status" value="1"/>
</dbReference>
<dbReference type="STRING" id="936435.F8Q5T1"/>
<evidence type="ECO:0000259" key="9">
    <source>
        <dbReference type="Pfam" id="PF03177"/>
    </source>
</evidence>
<evidence type="ECO:0000313" key="12">
    <source>
        <dbReference type="Proteomes" id="UP000008063"/>
    </source>
</evidence>
<dbReference type="GO" id="GO:0006606">
    <property type="term" value="P:protein import into nucleus"/>
    <property type="evidence" value="ECO:0007669"/>
    <property type="project" value="TreeGrafter"/>
</dbReference>
<dbReference type="GO" id="GO:0031080">
    <property type="term" value="C:nuclear pore outer ring"/>
    <property type="evidence" value="ECO:0007669"/>
    <property type="project" value="TreeGrafter"/>
</dbReference>
<dbReference type="Gene3D" id="1.20.58.1380">
    <property type="match status" value="1"/>
</dbReference>
<dbReference type="Pfam" id="PF08801">
    <property type="entry name" value="Nucleoporin_N"/>
    <property type="match status" value="1"/>
</dbReference>
<dbReference type="PANTHER" id="PTHR13405">
    <property type="entry name" value="NUCLEAR PORE COMPLEX PROTEIN NUP133"/>
    <property type="match status" value="1"/>
</dbReference>
<evidence type="ECO:0000256" key="2">
    <source>
        <dbReference type="ARBA" id="ARBA00005569"/>
    </source>
</evidence>
<keyword evidence="12" id="KW-1185">Reference proteome</keyword>
<dbReference type="SUPFAM" id="SSF117289">
    <property type="entry name" value="Nucleoporin domain"/>
    <property type="match status" value="1"/>
</dbReference>
<evidence type="ECO:0000256" key="7">
    <source>
        <dbReference type="ARBA" id="ARBA00023242"/>
    </source>
</evidence>
<dbReference type="InParanoid" id="F8Q5T1"/>
<dbReference type="Gene3D" id="2.130.10.10">
    <property type="entry name" value="YVTN repeat-like/Quinoprotein amine dehydrogenase"/>
    <property type="match status" value="1"/>
</dbReference>
<evidence type="ECO:0000256" key="1">
    <source>
        <dbReference type="ARBA" id="ARBA00004259"/>
    </source>
</evidence>
<keyword evidence="3" id="KW-0813">Transport</keyword>
<dbReference type="HOGENOM" id="CLU_008112_0_0_1"/>
<proteinExistence type="inferred from homology"/>
<feature type="domain" description="Nucleoporin Nup133/Nup155-like C-terminal" evidence="9">
    <location>
        <begin position="651"/>
        <end position="1188"/>
    </location>
</feature>
<dbReference type="Proteomes" id="UP000008063">
    <property type="component" value="Unassembled WGS sequence"/>
</dbReference>
<evidence type="ECO:0000256" key="6">
    <source>
        <dbReference type="ARBA" id="ARBA00023010"/>
    </source>
</evidence>
<evidence type="ECO:0000256" key="4">
    <source>
        <dbReference type="ARBA" id="ARBA00022816"/>
    </source>
</evidence>
<gene>
    <name evidence="11" type="ORF">SERLA73DRAFT_111957</name>
</gene>
<dbReference type="InterPro" id="IPR037624">
    <property type="entry name" value="Nup133-like"/>
</dbReference>
<evidence type="ECO:0000256" key="3">
    <source>
        <dbReference type="ARBA" id="ARBA00022448"/>
    </source>
</evidence>
<evidence type="ECO:0000256" key="5">
    <source>
        <dbReference type="ARBA" id="ARBA00022927"/>
    </source>
</evidence>
<keyword evidence="7" id="KW-0539">Nucleus</keyword>
<dbReference type="EMBL" id="GL945484">
    <property type="protein sequence ID" value="EGN95969.1"/>
    <property type="molecule type" value="Genomic_DNA"/>
</dbReference>
<dbReference type="FunCoup" id="F8Q5T1">
    <property type="interactions" value="91"/>
</dbReference>
<accession>F8Q5T1</accession>
<evidence type="ECO:0000259" key="10">
    <source>
        <dbReference type="Pfam" id="PF08801"/>
    </source>
</evidence>
<dbReference type="InterPro" id="IPR007187">
    <property type="entry name" value="Nucleoporin_Nup133/Nup155_C"/>
</dbReference>
<keyword evidence="4" id="KW-0509">mRNA transport</keyword>
<dbReference type="InterPro" id="IPR014908">
    <property type="entry name" value="Nucleoporin_Nup133/Nup155_N"/>
</dbReference>
<dbReference type="OMA" id="HVATLLW"/>
<dbReference type="Pfam" id="PF03177">
    <property type="entry name" value="Nucleoporin_C"/>
    <property type="match status" value="1"/>
</dbReference>
<comment type="subcellular location">
    <subcellularLocation>
        <location evidence="1">Nucleus envelope</location>
    </subcellularLocation>
</comment>
<keyword evidence="5" id="KW-0653">Protein transport</keyword>
<protein>
    <recommendedName>
        <fullName evidence="13">Nucleoporin Nup133/Nup155-like C-terminal domain-containing protein</fullName>
    </recommendedName>
</protein>
<sequence length="1212" mass="135497">MATFSQSPAPRRTHRHGSPVSGRTPPASRRRVAVGTSKPSSRMVTPSHAGDRHPFMHEDASVMSGMDVDENTILFTERTKTDMIFAKSEELSVTFYANLPMEVRQVLKNANFYGDSYSGEIDTLTGFALIVSMRTCFVWQHAQALKSTPTCYIFACPVDNSCPHHALVPYGQSREPGLILVSLRGEVRFWDSIGIGLAGGEHFSTTHLELKEGESISSLIRSDPQTYITATSTGRLFRLSLTSAGGKQHLHPRVFSRPQASSLSLSRLLPNLWSTAPPSIQSESGNISAIALGESNSLGKEIWSLVDTRIQKWNMSIEGWEEILLDEELAGIIRPAIRRAFSSAPADNSTLDLELLDLAVERLGTLVILVSYAGIEEGNAMDVGSHPRRIYALVRLAFISDIFKVENISSVPYQSTSRSGAPVHPRMSLISDGALISIQFGDAVALCSRESEYQDCLWLKSATDRTLGVGVVEAESALLVLTAATMMKVYVNLDAVQEFDSETGRAGLIKSIMTQAILYGSIPEACSHLLLNPLHFAFPPEVDEESLMIGAEHLSRSVLESEPEIIRPNHDLTSQLSERKGRLSWLIRFINDNGGLTKMSQKSRQRLATDAEKLYACHQLWIAINEHFDRGATHSILSEAVYAYMEAIADNNHEDIIRAFFKYRVSDIGKLLPYILQAIQNSARDVARDLSVSLPEANKNTLTILKSALDYRAYNLGVYGIDLPMIKPWTSRPAVIDIVLALFDTTTKAVESPISDDVATKLKSELSLQLPALASILFSCILERLEWLESAVAADEPATERDKKELQDRFEQLRPEVLETLRVNGHIEEAFTLAENYRDFRSLASLCNKDTTYPPQNNPNAVRIQTYIERFREEFTTELYRWYSEHGELRVMFAQKDLYSGYMDKFFADHPRPTISWIHDIGRGRPAAASASLLEESTRAPELEVKQFMLSVGKLCQLAALQETETLPPLADDYLDAFHDGLDFVSVQEKMLQEMKAAIASVRGKQSLDSQVEKIAIAKGSKLQSREALLDVFKNLIRQMLQGRALSIEDAVDILTLKDNAEDIGDYTIALHLLSRATDQDIPSVRRKSSFRRVWCRIYNHDDWDEIRQTANVTDSQLNSKFRSTALYATLLVVLSNPHQLEGYDLEPSQALPVPLMPETSSRWPGMPQEQVEALGRDYRAESTELEQLRLEDIYHRVRELAVNDTMYGSGQ</sequence>
<dbReference type="InterPro" id="IPR015943">
    <property type="entry name" value="WD40/YVTN_repeat-like_dom_sf"/>
</dbReference>
<dbReference type="GO" id="GO:0017056">
    <property type="term" value="F:structural constituent of nuclear pore"/>
    <property type="evidence" value="ECO:0007669"/>
    <property type="project" value="InterPro"/>
</dbReference>